<keyword evidence="2" id="KW-1185">Reference proteome</keyword>
<accession>A0A371CG97</accession>
<evidence type="ECO:0000313" key="2">
    <source>
        <dbReference type="Proteomes" id="UP000013165"/>
    </source>
</evidence>
<gene>
    <name evidence="1" type="ORF">J057_24610</name>
</gene>
<protein>
    <submittedName>
        <fullName evidence="1">Uncharacterized protein</fullName>
    </submittedName>
</protein>
<evidence type="ECO:0000313" key="1">
    <source>
        <dbReference type="EMBL" id="RDW95423.1"/>
    </source>
</evidence>
<organism evidence="1 2">
    <name type="scientific">Marinobacter nanhaiticus D15-8W</name>
    <dbReference type="NCBI Taxonomy" id="626887"/>
    <lineage>
        <taxon>Bacteria</taxon>
        <taxon>Pseudomonadati</taxon>
        <taxon>Pseudomonadota</taxon>
        <taxon>Gammaproteobacteria</taxon>
        <taxon>Pseudomonadales</taxon>
        <taxon>Marinobacteraceae</taxon>
        <taxon>Marinobacter</taxon>
    </lineage>
</organism>
<name>A0A371CG97_9GAMM</name>
<reference evidence="1 2" key="1">
    <citation type="journal article" date="2013" name="Genome Announc.">
        <title>Genome Sequence of the Polycyclic Aromatic Hydrocarbon-Degrading Bacterium Strain Marinobacter nanhaiticus D15-8WT.</title>
        <authorList>
            <person name="Cui Z."/>
            <person name="Gao W."/>
            <person name="Li Q."/>
            <person name="Xu G."/>
            <person name="Zheng L."/>
        </authorList>
    </citation>
    <scope>NUCLEOTIDE SEQUENCE [LARGE SCALE GENOMIC DNA]</scope>
    <source>
        <strain evidence="1 2">D15-8W</strain>
    </source>
</reference>
<proteinExistence type="predicted"/>
<sequence>MFRLHRERGEAKASLEVGSGNDECLTALPPLPGPLPRGEREFMPVLLRYGYFCNTLFSFGAA</sequence>
<dbReference type="AlphaFoldDB" id="A0A371CG97"/>
<dbReference type="Proteomes" id="UP000013165">
    <property type="component" value="Unassembled WGS sequence"/>
</dbReference>
<dbReference type="EMBL" id="APLQ01000014">
    <property type="protein sequence ID" value="RDW95423.1"/>
    <property type="molecule type" value="Genomic_DNA"/>
</dbReference>
<comment type="caution">
    <text evidence="1">The sequence shown here is derived from an EMBL/GenBank/DDBJ whole genome shotgun (WGS) entry which is preliminary data.</text>
</comment>